<sequence>MGKSPSVGVLHEDDCDEVKFFEEPKKNLQSDDESVDERPGWLPDGWIMEVYRGDDGTICWICPFSGITFTMKSEVLYYLFSEMDQRFLESKNCAVGNNLTRTHEWLPKGWLVEIRASGDNMDKTKIYRTTFTHEGFAHHRCHVGCSFPNIFYMYPPDRVRLFSKDDVLLYIKEMKISEFDTDGQCNTRLPQGWVKEVVFRKTNAGRIRRDWHYTNPIKNYVFRTMRSTALYLEIGKVTIRAFVQKTSVHEVYSFEKFTHLHESLRKRLNLRWTNQLRTQWSKLQKLSLKEEILSDEQGSSSSKFVPEEQKFIRFSVVLCRGPSPVLDLLVSSPWCGGVGGVVALLEVAIAGGHLGSCGFGGNASGGICGWIWLHGAGGRANCSGCW</sequence>
<dbReference type="AlphaFoldDB" id="A0A0D9ZHA7"/>
<dbReference type="GO" id="GO:0003677">
    <property type="term" value="F:DNA binding"/>
    <property type="evidence" value="ECO:0007669"/>
    <property type="project" value="UniProtKB-KW"/>
</dbReference>
<dbReference type="InterPro" id="IPR001739">
    <property type="entry name" value="Methyl_CpG_DNA-bd"/>
</dbReference>
<evidence type="ECO:0000256" key="4">
    <source>
        <dbReference type="ARBA" id="ARBA00023163"/>
    </source>
</evidence>
<dbReference type="HOGENOM" id="CLU_047327_3_1_1"/>
<dbReference type="PANTHER" id="PTHR34067:SF25">
    <property type="entry name" value="OS04G0193200 PROTEIN"/>
    <property type="match status" value="1"/>
</dbReference>
<feature type="domain" description="MBD" evidence="6">
    <location>
        <begin position="32"/>
        <end position="100"/>
    </location>
</feature>
<keyword evidence="4" id="KW-0804">Transcription</keyword>
<keyword evidence="8" id="KW-1185">Reference proteome</keyword>
<dbReference type="PANTHER" id="PTHR34067">
    <property type="entry name" value="OS04G0193200 PROTEIN"/>
    <property type="match status" value="1"/>
</dbReference>
<dbReference type="Gene3D" id="3.30.890.10">
    <property type="entry name" value="Methyl-cpg-binding Protein 2, Chain A"/>
    <property type="match status" value="2"/>
</dbReference>
<name>A0A0D9ZHA7_9ORYZ</name>
<keyword evidence="5" id="KW-0539">Nucleus</keyword>
<dbReference type="eggNOG" id="ENOG502QS50">
    <property type="taxonomic scope" value="Eukaryota"/>
</dbReference>
<accession>A0A0D9ZHA7</accession>
<keyword evidence="2" id="KW-0805">Transcription regulation</keyword>
<dbReference type="Gramene" id="OGLUM04G03010.1">
    <property type="protein sequence ID" value="OGLUM04G03010.1"/>
    <property type="gene ID" value="OGLUM04G03010"/>
</dbReference>
<evidence type="ECO:0000313" key="7">
    <source>
        <dbReference type="EnsemblPlants" id="OGLUM04G03010.1"/>
    </source>
</evidence>
<dbReference type="InterPro" id="IPR038945">
    <property type="entry name" value="MBD13-like"/>
</dbReference>
<reference evidence="7" key="2">
    <citation type="submission" date="2018-05" db="EMBL/GenBank/DDBJ databases">
        <title>OgluRS3 (Oryza glumaepatula Reference Sequence Version 3).</title>
        <authorList>
            <person name="Zhang J."/>
            <person name="Kudrna D."/>
            <person name="Lee S."/>
            <person name="Talag J."/>
            <person name="Welchert J."/>
            <person name="Wing R.A."/>
        </authorList>
    </citation>
    <scope>NUCLEOTIDE SEQUENCE [LARGE SCALE GENOMIC DNA]</scope>
</reference>
<evidence type="ECO:0000256" key="3">
    <source>
        <dbReference type="ARBA" id="ARBA00023125"/>
    </source>
</evidence>
<dbReference type="EnsemblPlants" id="OGLUM04G03010.1">
    <property type="protein sequence ID" value="OGLUM04G03010.1"/>
    <property type="gene ID" value="OGLUM04G03010"/>
</dbReference>
<dbReference type="STRING" id="40148.A0A0D9ZHA7"/>
<proteinExistence type="predicted"/>
<evidence type="ECO:0000259" key="6">
    <source>
        <dbReference type="PROSITE" id="PS50982"/>
    </source>
</evidence>
<evidence type="ECO:0000313" key="8">
    <source>
        <dbReference type="Proteomes" id="UP000026961"/>
    </source>
</evidence>
<feature type="domain" description="MBD" evidence="6">
    <location>
        <begin position="179"/>
        <end position="249"/>
    </location>
</feature>
<dbReference type="Proteomes" id="UP000026961">
    <property type="component" value="Chromosome 4"/>
</dbReference>
<evidence type="ECO:0000256" key="1">
    <source>
        <dbReference type="ARBA" id="ARBA00004123"/>
    </source>
</evidence>
<protein>
    <recommendedName>
        <fullName evidence="6">MBD domain-containing protein</fullName>
    </recommendedName>
</protein>
<organism evidence="7">
    <name type="scientific">Oryza glumipatula</name>
    <dbReference type="NCBI Taxonomy" id="40148"/>
    <lineage>
        <taxon>Eukaryota</taxon>
        <taxon>Viridiplantae</taxon>
        <taxon>Streptophyta</taxon>
        <taxon>Embryophyta</taxon>
        <taxon>Tracheophyta</taxon>
        <taxon>Spermatophyta</taxon>
        <taxon>Magnoliopsida</taxon>
        <taxon>Liliopsida</taxon>
        <taxon>Poales</taxon>
        <taxon>Poaceae</taxon>
        <taxon>BOP clade</taxon>
        <taxon>Oryzoideae</taxon>
        <taxon>Oryzeae</taxon>
        <taxon>Oryzinae</taxon>
        <taxon>Oryza</taxon>
    </lineage>
</organism>
<keyword evidence="3" id="KW-0238">DNA-binding</keyword>
<dbReference type="PROSITE" id="PS50982">
    <property type="entry name" value="MBD"/>
    <property type="match status" value="2"/>
</dbReference>
<evidence type="ECO:0000256" key="5">
    <source>
        <dbReference type="ARBA" id="ARBA00023242"/>
    </source>
</evidence>
<evidence type="ECO:0000256" key="2">
    <source>
        <dbReference type="ARBA" id="ARBA00023015"/>
    </source>
</evidence>
<comment type="subcellular location">
    <subcellularLocation>
        <location evidence="1">Nucleus</location>
    </subcellularLocation>
</comment>
<reference evidence="7" key="1">
    <citation type="submission" date="2015-04" db="UniProtKB">
        <authorList>
            <consortium name="EnsemblPlants"/>
        </authorList>
    </citation>
    <scope>IDENTIFICATION</scope>
</reference>
<dbReference type="InterPro" id="IPR016177">
    <property type="entry name" value="DNA-bd_dom_sf"/>
</dbReference>
<dbReference type="SUPFAM" id="SSF54171">
    <property type="entry name" value="DNA-binding domain"/>
    <property type="match status" value="3"/>
</dbReference>
<dbReference type="GO" id="GO:0005634">
    <property type="term" value="C:nucleus"/>
    <property type="evidence" value="ECO:0007669"/>
    <property type="project" value="UniProtKB-SubCell"/>
</dbReference>